<dbReference type="Proteomes" id="UP000036700">
    <property type="component" value="Chromosome"/>
</dbReference>
<evidence type="ECO:0000313" key="2">
    <source>
        <dbReference type="Proteomes" id="UP000036700"/>
    </source>
</evidence>
<keyword evidence="2" id="KW-1185">Reference proteome</keyword>
<protein>
    <recommendedName>
        <fullName evidence="3">3-hydroxylacyl-ACP dehydratase</fullName>
    </recommendedName>
</protein>
<gene>
    <name evidence="1" type="ORF">ABW99_06400</name>
</gene>
<dbReference type="AlphaFoldDB" id="A0A0G3ELL0"/>
<evidence type="ECO:0000313" key="1">
    <source>
        <dbReference type="EMBL" id="AKJ67903.2"/>
    </source>
</evidence>
<dbReference type="SUPFAM" id="SSF54637">
    <property type="entry name" value="Thioesterase/thiol ester dehydrase-isomerase"/>
    <property type="match status" value="1"/>
</dbReference>
<dbReference type="InterPro" id="IPR029069">
    <property type="entry name" value="HotDog_dom_sf"/>
</dbReference>
<dbReference type="InterPro" id="IPR016776">
    <property type="entry name" value="ApeP-like_dehydratase"/>
</dbReference>
<dbReference type="KEGG" id="ptx:ABW99_06400"/>
<accession>A0A0G3ELL0</accession>
<proteinExistence type="predicted"/>
<evidence type="ECO:0008006" key="3">
    <source>
        <dbReference type="Google" id="ProtNLM"/>
    </source>
</evidence>
<organism evidence="1 2">
    <name type="scientific">Pandoraea thiooxydans</name>
    <dbReference type="NCBI Taxonomy" id="445709"/>
    <lineage>
        <taxon>Bacteria</taxon>
        <taxon>Pseudomonadati</taxon>
        <taxon>Pseudomonadota</taxon>
        <taxon>Betaproteobacteria</taxon>
        <taxon>Burkholderiales</taxon>
        <taxon>Burkholderiaceae</taxon>
        <taxon>Pandoraea</taxon>
    </lineage>
</organism>
<dbReference type="GO" id="GO:0016722">
    <property type="term" value="F:oxidoreductase activity, acting on metal ions"/>
    <property type="evidence" value="ECO:0007669"/>
    <property type="project" value="InterPro"/>
</dbReference>
<sequence>MVAHEIYRRIPHDGAMRLLDAVTDWDDTMIECAAGSHADPEHPLRWLGRLAGVHAIEYAAQAVALHASLVSGDAPLRRAYVAAFRRVDLLAERLDTLGAAPLAVRATLKAAQGGGAQYAFDVCCAAQTLTRGMMTVAIERGVP</sequence>
<dbReference type="InterPro" id="IPR023188">
    <property type="entry name" value="DPS_DNA-bd_CS"/>
</dbReference>
<dbReference type="EMBL" id="CP011568">
    <property type="protein sequence ID" value="AKJ67903.2"/>
    <property type="molecule type" value="Genomic_DNA"/>
</dbReference>
<dbReference type="Pfam" id="PF22817">
    <property type="entry name" value="ApeP-like"/>
    <property type="match status" value="1"/>
</dbReference>
<dbReference type="Gene3D" id="3.10.129.10">
    <property type="entry name" value="Hotdog Thioesterase"/>
    <property type="match status" value="1"/>
</dbReference>
<name>A0A0G3ELL0_9BURK</name>
<dbReference type="PROSITE" id="PS00819">
    <property type="entry name" value="DPS_2"/>
    <property type="match status" value="1"/>
</dbReference>
<dbReference type="STRING" id="445709.ABW99_06400"/>
<reference evidence="2" key="1">
    <citation type="submission" date="2015-06" db="EMBL/GenBank/DDBJ databases">
        <authorList>
            <person name="Lim Y.L."/>
            <person name="Ee R."/>
            <person name="Yong D."/>
            <person name="How K.Y."/>
            <person name="Yin W.F."/>
            <person name="Chan K.G."/>
        </authorList>
    </citation>
    <scope>NUCLEOTIDE SEQUENCE [LARGE SCALE GENOMIC DNA]</scope>
    <source>
        <strain evidence="2">DSM 25325</strain>
    </source>
</reference>